<dbReference type="PANTHER" id="PTHR42784">
    <property type="entry name" value="PYRANOSE 2-OXIDASE"/>
    <property type="match status" value="1"/>
</dbReference>
<dbReference type="Gene3D" id="3.50.50.60">
    <property type="entry name" value="FAD/NAD(P)-binding domain"/>
    <property type="match status" value="2"/>
</dbReference>
<dbReference type="AlphaFoldDB" id="A0A2N8T946"/>
<dbReference type="InterPro" id="IPR051473">
    <property type="entry name" value="P2Ox-like"/>
</dbReference>
<keyword evidence="5" id="KW-0560">Oxidoreductase</keyword>
<evidence type="ECO:0000256" key="3">
    <source>
        <dbReference type="ARBA" id="ARBA00022630"/>
    </source>
</evidence>
<dbReference type="InterPro" id="IPR036188">
    <property type="entry name" value="FAD/NAD-bd_sf"/>
</dbReference>
<evidence type="ECO:0000256" key="2">
    <source>
        <dbReference type="ARBA" id="ARBA00010790"/>
    </source>
</evidence>
<protein>
    <submittedName>
        <fullName evidence="7">Dehydrogenase subunit I</fullName>
    </submittedName>
</protein>
<organism evidence="7 8">
    <name type="scientific">Stutzerimonas stutzeri</name>
    <name type="common">Pseudomonas stutzeri</name>
    <dbReference type="NCBI Taxonomy" id="316"/>
    <lineage>
        <taxon>Bacteria</taxon>
        <taxon>Pseudomonadati</taxon>
        <taxon>Pseudomonadota</taxon>
        <taxon>Gammaproteobacteria</taxon>
        <taxon>Pseudomonadales</taxon>
        <taxon>Pseudomonadaceae</taxon>
        <taxon>Stutzerimonas</taxon>
    </lineage>
</organism>
<keyword evidence="4" id="KW-0274">FAD</keyword>
<dbReference type="PANTHER" id="PTHR42784:SF1">
    <property type="entry name" value="PYRANOSE 2-OXIDASE"/>
    <property type="match status" value="1"/>
</dbReference>
<dbReference type="GO" id="GO:0016614">
    <property type="term" value="F:oxidoreductase activity, acting on CH-OH group of donors"/>
    <property type="evidence" value="ECO:0007669"/>
    <property type="project" value="InterPro"/>
</dbReference>
<keyword evidence="3" id="KW-0285">Flavoprotein</keyword>
<feature type="domain" description="Glucose-methanol-choline oxidoreductase C-terminal" evidence="6">
    <location>
        <begin position="335"/>
        <end position="462"/>
    </location>
</feature>
<evidence type="ECO:0000256" key="5">
    <source>
        <dbReference type="ARBA" id="ARBA00023002"/>
    </source>
</evidence>
<comment type="cofactor">
    <cofactor evidence="1">
        <name>FAD</name>
        <dbReference type="ChEBI" id="CHEBI:57692"/>
    </cofactor>
</comment>
<dbReference type="InterPro" id="IPR007867">
    <property type="entry name" value="GMC_OxRtase_C"/>
</dbReference>
<dbReference type="Proteomes" id="UP000236023">
    <property type="component" value="Unassembled WGS sequence"/>
</dbReference>
<dbReference type="SUPFAM" id="SSF51905">
    <property type="entry name" value="FAD/NAD(P)-binding domain"/>
    <property type="match status" value="1"/>
</dbReference>
<evidence type="ECO:0000259" key="6">
    <source>
        <dbReference type="Pfam" id="PF05199"/>
    </source>
</evidence>
<dbReference type="RefSeq" id="WP_102892973.1">
    <property type="nucleotide sequence ID" value="NZ_JAMOHU010000014.1"/>
</dbReference>
<evidence type="ECO:0000256" key="4">
    <source>
        <dbReference type="ARBA" id="ARBA00022827"/>
    </source>
</evidence>
<evidence type="ECO:0000313" key="7">
    <source>
        <dbReference type="EMBL" id="PNG11232.1"/>
    </source>
</evidence>
<comment type="caution">
    <text evidence="7">The sequence shown here is derived from an EMBL/GenBank/DDBJ whole genome shotgun (WGS) entry which is preliminary data.</text>
</comment>
<comment type="similarity">
    <text evidence="2">Belongs to the GMC oxidoreductase family.</text>
</comment>
<gene>
    <name evidence="7" type="ORF">CXK94_01245</name>
</gene>
<sequence length="475" mass="52105">MKVSVEQLAGAPPFDYCIVGSGPAGITLALALEDAGKRILLLEGGGESPSAAGQELYRGETLGHVYRPLDSCRIRAFGGSSNGWGGWCRPLDAVDFAARPGLPDSGWPIDRRDLEPYATRADELFGLGPAEDEPPLPGAPLKQSRFRYSTVNFGQRYKERLFTSANVAVALDTSLLAILSDGTAVTGLQVDAGGKRGSVAARCYILATGGIENSRLLLWSNQLAQGVLIRRPATLGRYWMEHPHFTLGETLLRQRAGLHFDEKNVGFVSPAPELMARKQLLNCGLRIIRGGEVEALASIRRLARVAPRLAATLLRDYRQGQGYGALLRASWEQRPRAENRVTLAPDKDRLGIPRVRLYWTLDDEDKRSALESARCLGRYIADCDFGRLRLEHWLSTADPFPDDDELGGCHHMGGTRMARTPEQGIVDRDCKVFGQRNLYIAGSSVFPSGGFANPTYTIVQLALRLAEHLEKRRNG</sequence>
<reference evidence="7 8" key="1">
    <citation type="submission" date="2018-01" db="EMBL/GenBank/DDBJ databases">
        <title>Denitrification phenotypes of diverse strains of Pseudomonas stutzeri.</title>
        <authorList>
            <person name="Milligan D.A."/>
            <person name="Bergaust L."/>
            <person name="Bakken L.R."/>
            <person name="Frostegard A."/>
        </authorList>
    </citation>
    <scope>NUCLEOTIDE SEQUENCE [LARGE SCALE GENOMIC DNA]</scope>
    <source>
        <strain evidence="7 8">24a75</strain>
    </source>
</reference>
<accession>A0A2N8T946</accession>
<name>A0A2N8T946_STUST</name>
<proteinExistence type="inferred from homology"/>
<dbReference type="EMBL" id="POUT01000001">
    <property type="protein sequence ID" value="PNG11232.1"/>
    <property type="molecule type" value="Genomic_DNA"/>
</dbReference>
<evidence type="ECO:0000256" key="1">
    <source>
        <dbReference type="ARBA" id="ARBA00001974"/>
    </source>
</evidence>
<evidence type="ECO:0000313" key="8">
    <source>
        <dbReference type="Proteomes" id="UP000236023"/>
    </source>
</evidence>
<dbReference type="Pfam" id="PF05199">
    <property type="entry name" value="GMC_oxred_C"/>
    <property type="match status" value="1"/>
</dbReference>